<organism evidence="1 2">
    <name type="scientific">Monilinia laxa</name>
    <name type="common">Brown rot fungus</name>
    <name type="synonym">Sclerotinia laxa</name>
    <dbReference type="NCBI Taxonomy" id="61186"/>
    <lineage>
        <taxon>Eukaryota</taxon>
        <taxon>Fungi</taxon>
        <taxon>Dikarya</taxon>
        <taxon>Ascomycota</taxon>
        <taxon>Pezizomycotina</taxon>
        <taxon>Leotiomycetes</taxon>
        <taxon>Helotiales</taxon>
        <taxon>Sclerotiniaceae</taxon>
        <taxon>Monilinia</taxon>
    </lineage>
</organism>
<gene>
    <name evidence="1" type="ORF">EYC80_005732</name>
</gene>
<evidence type="ECO:0000313" key="2">
    <source>
        <dbReference type="Proteomes" id="UP000326757"/>
    </source>
</evidence>
<sequence>MRYRYLLRSVTYYTFDLARLSDLYPHFSTILVGRLRSKRIYVVLLLVSLGAEPVELFNLKPALCLNSTFKTLLPGGHQYHLLTLLVFQSIAIPKNSFTFHIYGQKVSITRQVTSKRSDQDKITGVKDMNSSYIINVSSISPLELAFLASNEFVSRLWLIKNITFAVSTRKKNDMQKLLSMQA</sequence>
<evidence type="ECO:0000313" key="1">
    <source>
        <dbReference type="EMBL" id="KAB8302294.1"/>
    </source>
</evidence>
<comment type="caution">
    <text evidence="1">The sequence shown here is derived from an EMBL/GenBank/DDBJ whole genome shotgun (WGS) entry which is preliminary data.</text>
</comment>
<dbReference type="EMBL" id="VIGI01000003">
    <property type="protein sequence ID" value="KAB8302294.1"/>
    <property type="molecule type" value="Genomic_DNA"/>
</dbReference>
<accession>A0A5N6KEY0</accession>
<proteinExistence type="predicted"/>
<protein>
    <submittedName>
        <fullName evidence="1">Uncharacterized protein</fullName>
    </submittedName>
</protein>
<dbReference type="Proteomes" id="UP000326757">
    <property type="component" value="Unassembled WGS sequence"/>
</dbReference>
<keyword evidence="2" id="KW-1185">Reference proteome</keyword>
<name>A0A5N6KEY0_MONLA</name>
<dbReference type="AlphaFoldDB" id="A0A5N6KEY0"/>
<reference evidence="1 2" key="1">
    <citation type="submission" date="2019-06" db="EMBL/GenBank/DDBJ databases">
        <title>Genome Sequence of the Brown Rot Fungal Pathogen Monilinia laxa.</title>
        <authorList>
            <person name="De Miccolis Angelini R.M."/>
            <person name="Landi L."/>
            <person name="Abate D."/>
            <person name="Pollastro S."/>
            <person name="Romanazzi G."/>
            <person name="Faretra F."/>
        </authorList>
    </citation>
    <scope>NUCLEOTIDE SEQUENCE [LARGE SCALE GENOMIC DNA]</scope>
    <source>
        <strain evidence="1 2">Mlax316</strain>
    </source>
</reference>